<dbReference type="Proteomes" id="UP000005824">
    <property type="component" value="Unassembled WGS sequence"/>
</dbReference>
<dbReference type="PANTHER" id="PTHR22916:SF3">
    <property type="entry name" value="UDP-GLCNAC:BETAGAL BETA-1,3-N-ACETYLGLUCOSAMINYLTRANSFERASE-LIKE PROTEIN 1"/>
    <property type="match status" value="1"/>
</dbReference>
<dbReference type="InterPro" id="IPR029044">
    <property type="entry name" value="Nucleotide-diphossugar_trans"/>
</dbReference>
<dbReference type="SUPFAM" id="SSF53448">
    <property type="entry name" value="Nucleotide-diphospho-sugar transferases"/>
    <property type="match status" value="1"/>
</dbReference>
<dbReference type="PANTHER" id="PTHR22916">
    <property type="entry name" value="GLYCOSYLTRANSFERASE"/>
    <property type="match status" value="1"/>
</dbReference>
<evidence type="ECO:0000313" key="3">
    <source>
        <dbReference type="Proteomes" id="UP000005824"/>
    </source>
</evidence>
<keyword evidence="2" id="KW-0808">Transferase</keyword>
<accession>B4D1K0</accession>
<dbReference type="STRING" id="497964.CfE428DRAFT_2788"/>
<dbReference type="RefSeq" id="WP_006980113.1">
    <property type="nucleotide sequence ID" value="NZ_ABVL01000007.1"/>
</dbReference>
<dbReference type="Pfam" id="PF00535">
    <property type="entry name" value="Glycos_transf_2"/>
    <property type="match status" value="1"/>
</dbReference>
<dbReference type="GO" id="GO:0016758">
    <property type="term" value="F:hexosyltransferase activity"/>
    <property type="evidence" value="ECO:0007669"/>
    <property type="project" value="UniProtKB-ARBA"/>
</dbReference>
<sequence length="265" mass="29401">MSAGIRLSIALVTRNRPANLRRCLASLRAQEAQPFEIIVSDDSDDPSAAVAIAKEFGANHVVGPRRGLYANRNVAALACHGSHIRTMDDDHTLPQGHLRACLEAVERQPNALWTCGEQSFIDEKPNTFTAQAAQLHPSGVASAIADPDDNWAIADGATIYPREVFDRGFRYVEEFGYGSSYLEFGALLYARGWPSRCVPGAFVEHHDEAAAQNRRAPLSCLYASLCYNLYFRPNLLRTVRYAARHAAHFGGLPRLLRLARERWQP</sequence>
<feature type="domain" description="Glycosyltransferase 2-like" evidence="1">
    <location>
        <begin position="8"/>
        <end position="167"/>
    </location>
</feature>
<evidence type="ECO:0000313" key="2">
    <source>
        <dbReference type="EMBL" id="EDY19612.1"/>
    </source>
</evidence>
<dbReference type="CDD" id="cd00761">
    <property type="entry name" value="Glyco_tranf_GTA_type"/>
    <property type="match status" value="1"/>
</dbReference>
<dbReference type="InterPro" id="IPR001173">
    <property type="entry name" value="Glyco_trans_2-like"/>
</dbReference>
<comment type="caution">
    <text evidence="2">The sequence shown here is derived from an EMBL/GenBank/DDBJ whole genome shotgun (WGS) entry which is preliminary data.</text>
</comment>
<organism evidence="2 3">
    <name type="scientific">Chthoniobacter flavus Ellin428</name>
    <dbReference type="NCBI Taxonomy" id="497964"/>
    <lineage>
        <taxon>Bacteria</taxon>
        <taxon>Pseudomonadati</taxon>
        <taxon>Verrucomicrobiota</taxon>
        <taxon>Spartobacteria</taxon>
        <taxon>Chthoniobacterales</taxon>
        <taxon>Chthoniobacteraceae</taxon>
        <taxon>Chthoniobacter</taxon>
    </lineage>
</organism>
<dbReference type="EMBL" id="ABVL01000007">
    <property type="protein sequence ID" value="EDY19612.1"/>
    <property type="molecule type" value="Genomic_DNA"/>
</dbReference>
<dbReference type="InParanoid" id="B4D1K0"/>
<name>B4D1K0_9BACT</name>
<proteinExistence type="predicted"/>
<gene>
    <name evidence="2" type="ORF">CfE428DRAFT_2788</name>
</gene>
<evidence type="ECO:0000259" key="1">
    <source>
        <dbReference type="Pfam" id="PF00535"/>
    </source>
</evidence>
<keyword evidence="3" id="KW-1185">Reference proteome</keyword>
<reference evidence="2 3" key="1">
    <citation type="journal article" date="2011" name="J. Bacteriol.">
        <title>Genome sequence of Chthoniobacter flavus Ellin428, an aerobic heterotrophic soil bacterium.</title>
        <authorList>
            <person name="Kant R."/>
            <person name="van Passel M.W."/>
            <person name="Palva A."/>
            <person name="Lucas S."/>
            <person name="Lapidus A."/>
            <person name="Glavina Del Rio T."/>
            <person name="Dalin E."/>
            <person name="Tice H."/>
            <person name="Bruce D."/>
            <person name="Goodwin L."/>
            <person name="Pitluck S."/>
            <person name="Larimer F.W."/>
            <person name="Land M.L."/>
            <person name="Hauser L."/>
            <person name="Sangwan P."/>
            <person name="de Vos W.M."/>
            <person name="Janssen P.H."/>
            <person name="Smidt H."/>
        </authorList>
    </citation>
    <scope>NUCLEOTIDE SEQUENCE [LARGE SCALE GENOMIC DNA]</scope>
    <source>
        <strain evidence="2 3">Ellin428</strain>
    </source>
</reference>
<protein>
    <submittedName>
        <fullName evidence="2">Glycosyl transferase family 2</fullName>
    </submittedName>
</protein>
<dbReference type="Gene3D" id="3.90.550.10">
    <property type="entry name" value="Spore Coat Polysaccharide Biosynthesis Protein SpsA, Chain A"/>
    <property type="match status" value="1"/>
</dbReference>
<dbReference type="eggNOG" id="COG0463">
    <property type="taxonomic scope" value="Bacteria"/>
</dbReference>
<dbReference type="AlphaFoldDB" id="B4D1K0"/>